<sequence>MEVITIEKEAFQRLLKKLDSIEEGLEELRNPVSRMQAEWVDTYDVMKILKVSRRTLTQYVSEGKLKCSRVKNKNYFKLSDIEEFLNTSS</sequence>
<name>A0A6L3ZDS8_9FLAO</name>
<proteinExistence type="predicted"/>
<comment type="caution">
    <text evidence="2">The sequence shown here is derived from an EMBL/GenBank/DDBJ whole genome shotgun (WGS) entry which is preliminary data.</text>
</comment>
<evidence type="ECO:0000313" key="3">
    <source>
        <dbReference type="Proteomes" id="UP000484164"/>
    </source>
</evidence>
<dbReference type="InterPro" id="IPR041657">
    <property type="entry name" value="HTH_17"/>
</dbReference>
<dbReference type="SUPFAM" id="SSF46955">
    <property type="entry name" value="Putative DNA-binding domain"/>
    <property type="match status" value="1"/>
</dbReference>
<evidence type="ECO:0000259" key="1">
    <source>
        <dbReference type="Pfam" id="PF12728"/>
    </source>
</evidence>
<evidence type="ECO:0000313" key="2">
    <source>
        <dbReference type="EMBL" id="KAB2815597.1"/>
    </source>
</evidence>
<dbReference type="Proteomes" id="UP000484164">
    <property type="component" value="Unassembled WGS sequence"/>
</dbReference>
<dbReference type="OrthoDB" id="1524679at2"/>
<keyword evidence="3" id="KW-1185">Reference proteome</keyword>
<dbReference type="AlphaFoldDB" id="A0A6L3ZDS8"/>
<dbReference type="EMBL" id="WBVQ01000002">
    <property type="protein sequence ID" value="KAB2815597.1"/>
    <property type="molecule type" value="Genomic_DNA"/>
</dbReference>
<reference evidence="2 3" key="1">
    <citation type="submission" date="2019-10" db="EMBL/GenBank/DDBJ databases">
        <title>Genome sequence of Phaeocystidibacter marisrubri JCM30614 (type strain).</title>
        <authorList>
            <person name="Bowman J.P."/>
        </authorList>
    </citation>
    <scope>NUCLEOTIDE SEQUENCE [LARGE SCALE GENOMIC DNA]</scope>
    <source>
        <strain evidence="2 3">JCM 30614</strain>
    </source>
</reference>
<dbReference type="PANTHER" id="PTHR34585">
    <property type="match status" value="1"/>
</dbReference>
<dbReference type="InterPro" id="IPR009061">
    <property type="entry name" value="DNA-bd_dom_put_sf"/>
</dbReference>
<dbReference type="PANTHER" id="PTHR34585:SF22">
    <property type="entry name" value="HELIX-TURN-HELIX DOMAIN-CONTAINING PROTEIN"/>
    <property type="match status" value="1"/>
</dbReference>
<organism evidence="2 3">
    <name type="scientific">Phaeocystidibacter marisrubri</name>
    <dbReference type="NCBI Taxonomy" id="1577780"/>
    <lineage>
        <taxon>Bacteria</taxon>
        <taxon>Pseudomonadati</taxon>
        <taxon>Bacteroidota</taxon>
        <taxon>Flavobacteriia</taxon>
        <taxon>Flavobacteriales</taxon>
        <taxon>Phaeocystidibacteraceae</taxon>
        <taxon>Phaeocystidibacter</taxon>
    </lineage>
</organism>
<accession>A0A6L3ZDS8</accession>
<protein>
    <submittedName>
        <fullName evidence="2">Helix-turn-helix domain-containing protein</fullName>
    </submittedName>
</protein>
<dbReference type="Pfam" id="PF12728">
    <property type="entry name" value="HTH_17"/>
    <property type="match status" value="1"/>
</dbReference>
<dbReference type="RefSeq" id="WP_151693027.1">
    <property type="nucleotide sequence ID" value="NZ_BMGX01000001.1"/>
</dbReference>
<feature type="domain" description="Helix-turn-helix" evidence="1">
    <location>
        <begin position="40"/>
        <end position="87"/>
    </location>
</feature>
<gene>
    <name evidence="2" type="ORF">F8C82_07795</name>
</gene>